<protein>
    <recommendedName>
        <fullName evidence="10">Glutamate--tRNA ligase, mitochondrial</fullName>
        <ecNumber evidence="3">6.1.1.17</ecNumber>
    </recommendedName>
    <alternativeName>
        <fullName evidence="9">Glutamyl-tRNA synthetase</fullName>
    </alternativeName>
</protein>
<evidence type="ECO:0000256" key="10">
    <source>
        <dbReference type="ARBA" id="ARBA00072917"/>
    </source>
</evidence>
<dbReference type="InterPro" id="IPR004527">
    <property type="entry name" value="Glu-tRNA-ligase_bac/mito"/>
</dbReference>
<dbReference type="GeneID" id="13885736"/>
<evidence type="ECO:0000313" key="14">
    <source>
        <dbReference type="EMBL" id="CCF57778.1"/>
    </source>
</evidence>
<dbReference type="InterPro" id="IPR020751">
    <property type="entry name" value="aa-tRNA-synth_I_codon-bd_sub2"/>
</dbReference>
<dbReference type="GO" id="GO:0032543">
    <property type="term" value="P:mitochondrial translation"/>
    <property type="evidence" value="ECO:0007669"/>
    <property type="project" value="EnsemblFungi"/>
</dbReference>
<dbReference type="GO" id="GO:0008270">
    <property type="term" value="F:zinc ion binding"/>
    <property type="evidence" value="ECO:0007669"/>
    <property type="project" value="InterPro"/>
</dbReference>
<dbReference type="GO" id="GO:0006424">
    <property type="term" value="P:glutamyl-tRNA aminoacylation"/>
    <property type="evidence" value="ECO:0007669"/>
    <property type="project" value="InterPro"/>
</dbReference>
<accession>H2ATS8</accession>
<evidence type="ECO:0000313" key="15">
    <source>
        <dbReference type="Proteomes" id="UP000005220"/>
    </source>
</evidence>
<dbReference type="OrthoDB" id="428822at2759"/>
<dbReference type="Pfam" id="PF19269">
    <property type="entry name" value="Anticodon_2"/>
    <property type="match status" value="1"/>
</dbReference>
<dbReference type="eggNOG" id="KOG1149">
    <property type="taxonomic scope" value="Eukaryota"/>
</dbReference>
<sequence>MLLNRKGMQTLFSRPFKGNFSLSRHVQLRGKKSIHPKERVVTRFAPSPTGLLHIGSLRTALYNFLLARSTNGKFILRIEDTDRTRLKSGAEQDICDILNWCNLKYDVGPIRQSDRIPIYEEYANKLLETGAAYRCFCTKDRLSTMRAHGYDRHCLHLSDNDVRRLFDAGHTRPVLRLKSPNKYDSFQDMLHGTVNIQERKDRVGFDDPILMKSDGFPTYHFANVVDDHLMEVTHVIRGDEWLPSTPKHIALYKALSWTPPNFIHIPLLTNVEDDKKLSKRKGDTSVLSFKENGIFPDALINFCALLGWSPPRAIAKLTHECFTLEELIKLFSLDHLTRGNVKVDYKKLLFFNKQSLQRKIANESTLLQLVDEIAPSIQKTFPDTVSRDKIRSILKLCGQSLTKIDEFSSHFAYFFERPKLTVEAVNNFIGPNDRVRIIEALRYLANQNFQQDVNGLVSNTSQQLDINKKLIFKTLRFALTGPVPGSKLPALIQILGPEESRSRVIAALAAFNDS</sequence>
<dbReference type="KEGG" id="kaf:KAFR_0D01320"/>
<dbReference type="CDD" id="cd00808">
    <property type="entry name" value="GluRS_core"/>
    <property type="match status" value="1"/>
</dbReference>
<dbReference type="NCBIfam" id="TIGR00464">
    <property type="entry name" value="gltX_bact"/>
    <property type="match status" value="1"/>
</dbReference>
<dbReference type="InterPro" id="IPR014729">
    <property type="entry name" value="Rossmann-like_a/b/a_fold"/>
</dbReference>
<dbReference type="EMBL" id="HE650824">
    <property type="protein sequence ID" value="CCF57778.1"/>
    <property type="molecule type" value="Genomic_DNA"/>
</dbReference>
<gene>
    <name evidence="14" type="primary">KAFR0D01320</name>
    <name evidence="14" type="ORF">KAFR_0D01320</name>
</gene>
<name>H2ATS8_KAZAF</name>
<evidence type="ECO:0000256" key="3">
    <source>
        <dbReference type="ARBA" id="ARBA00012835"/>
    </source>
</evidence>
<comment type="similarity">
    <text evidence="2">Belongs to the class-I aminoacyl-tRNA synthetase family. Glutamate--tRNA ligase type 1 subfamily.</text>
</comment>
<evidence type="ECO:0000259" key="12">
    <source>
        <dbReference type="Pfam" id="PF00749"/>
    </source>
</evidence>
<dbReference type="FunCoup" id="H2ATS8">
    <property type="interactions" value="749"/>
</dbReference>
<keyword evidence="4 11" id="KW-0436">Ligase</keyword>
<proteinExistence type="inferred from homology"/>
<dbReference type="Proteomes" id="UP000005220">
    <property type="component" value="Chromosome 4"/>
</dbReference>
<evidence type="ECO:0000256" key="2">
    <source>
        <dbReference type="ARBA" id="ARBA00007894"/>
    </source>
</evidence>
<dbReference type="InParanoid" id="H2ATS8"/>
<dbReference type="InterPro" id="IPR033910">
    <property type="entry name" value="GluRS_core"/>
</dbReference>
<evidence type="ECO:0000256" key="8">
    <source>
        <dbReference type="ARBA" id="ARBA00023146"/>
    </source>
</evidence>
<dbReference type="EC" id="6.1.1.17" evidence="3"/>
<feature type="domain" description="Glutamyl/glutaminyl-tRNA synthetase class Ib catalytic" evidence="12">
    <location>
        <begin position="40"/>
        <end position="348"/>
    </location>
</feature>
<dbReference type="SUPFAM" id="SSF52374">
    <property type="entry name" value="Nucleotidylyl transferase"/>
    <property type="match status" value="1"/>
</dbReference>
<dbReference type="SUPFAM" id="SSF48163">
    <property type="entry name" value="An anticodon-binding domain of class I aminoacyl-tRNA synthetases"/>
    <property type="match status" value="1"/>
</dbReference>
<keyword evidence="15" id="KW-1185">Reference proteome</keyword>
<evidence type="ECO:0000256" key="1">
    <source>
        <dbReference type="ARBA" id="ARBA00004173"/>
    </source>
</evidence>
<evidence type="ECO:0000256" key="11">
    <source>
        <dbReference type="RuleBase" id="RU363037"/>
    </source>
</evidence>
<organism evidence="14 15">
    <name type="scientific">Kazachstania africana (strain ATCC 22294 / BCRC 22015 / CBS 2517 / CECT 1963 / NBRC 1671 / NRRL Y-8276)</name>
    <name type="common">Yeast</name>
    <name type="synonym">Kluyveromyces africanus</name>
    <dbReference type="NCBI Taxonomy" id="1071382"/>
    <lineage>
        <taxon>Eukaryota</taxon>
        <taxon>Fungi</taxon>
        <taxon>Dikarya</taxon>
        <taxon>Ascomycota</taxon>
        <taxon>Saccharomycotina</taxon>
        <taxon>Saccharomycetes</taxon>
        <taxon>Saccharomycetales</taxon>
        <taxon>Saccharomycetaceae</taxon>
        <taxon>Kazachstania</taxon>
    </lineage>
</organism>
<dbReference type="InterPro" id="IPR008925">
    <property type="entry name" value="aa_tRNA-synth_I_cd-bd_sf"/>
</dbReference>
<dbReference type="Gene3D" id="3.40.50.620">
    <property type="entry name" value="HUPs"/>
    <property type="match status" value="1"/>
</dbReference>
<keyword evidence="5 11" id="KW-0547">Nucleotide-binding</keyword>
<dbReference type="PRINTS" id="PR00987">
    <property type="entry name" value="TRNASYNTHGLU"/>
</dbReference>
<reference evidence="14 15" key="1">
    <citation type="journal article" date="2011" name="Proc. Natl. Acad. Sci. U.S.A.">
        <title>Evolutionary erosion of yeast sex chromosomes by mating-type switching accidents.</title>
        <authorList>
            <person name="Gordon J.L."/>
            <person name="Armisen D."/>
            <person name="Proux-Wera E."/>
            <person name="Oheigeartaigh S.S."/>
            <person name="Byrne K.P."/>
            <person name="Wolfe K.H."/>
        </authorList>
    </citation>
    <scope>NUCLEOTIDE SEQUENCE [LARGE SCALE GENOMIC DNA]</scope>
    <source>
        <strain evidence="15">ATCC 22294 / BCRC 22015 / CBS 2517 / CECT 1963 / NBRC 1671 / NRRL Y-8276</strain>
    </source>
</reference>
<dbReference type="FunFam" id="3.40.50.620:FF:000045">
    <property type="entry name" value="Glutamate--tRNA ligase, mitochondrial"/>
    <property type="match status" value="1"/>
</dbReference>
<evidence type="ECO:0000256" key="6">
    <source>
        <dbReference type="ARBA" id="ARBA00022840"/>
    </source>
</evidence>
<keyword evidence="8 11" id="KW-0030">Aminoacyl-tRNA synthetase</keyword>
<dbReference type="InterPro" id="IPR045462">
    <property type="entry name" value="aa-tRNA-synth_I_cd-bd"/>
</dbReference>
<dbReference type="HOGENOM" id="CLU_015768_6_3_1"/>
<comment type="subcellular location">
    <subcellularLocation>
        <location evidence="1">Mitochondrion</location>
    </subcellularLocation>
</comment>
<keyword evidence="7 11" id="KW-0648">Protein biosynthesis</keyword>
<dbReference type="GO" id="GO:0005739">
    <property type="term" value="C:mitochondrion"/>
    <property type="evidence" value="ECO:0007669"/>
    <property type="project" value="UniProtKB-SubCell"/>
</dbReference>
<dbReference type="STRING" id="1071382.H2ATS8"/>
<evidence type="ECO:0000256" key="5">
    <source>
        <dbReference type="ARBA" id="ARBA00022741"/>
    </source>
</evidence>
<dbReference type="RefSeq" id="XP_003956913.1">
    <property type="nucleotide sequence ID" value="XM_003956864.1"/>
</dbReference>
<dbReference type="GO" id="GO:0000049">
    <property type="term" value="F:tRNA binding"/>
    <property type="evidence" value="ECO:0007669"/>
    <property type="project" value="InterPro"/>
</dbReference>
<dbReference type="HAMAP" id="MF_00022">
    <property type="entry name" value="Glu_tRNA_synth_type1"/>
    <property type="match status" value="1"/>
</dbReference>
<evidence type="ECO:0000256" key="7">
    <source>
        <dbReference type="ARBA" id="ARBA00022917"/>
    </source>
</evidence>
<evidence type="ECO:0000256" key="9">
    <source>
        <dbReference type="ARBA" id="ARBA00030865"/>
    </source>
</evidence>
<evidence type="ECO:0000256" key="4">
    <source>
        <dbReference type="ARBA" id="ARBA00022598"/>
    </source>
</evidence>
<feature type="domain" description="Aminoacyl-tRNA synthetase class I anticodon-binding" evidence="13">
    <location>
        <begin position="373"/>
        <end position="507"/>
    </location>
</feature>
<evidence type="ECO:0000259" key="13">
    <source>
        <dbReference type="Pfam" id="PF19269"/>
    </source>
</evidence>
<dbReference type="Gene3D" id="1.10.10.350">
    <property type="match status" value="1"/>
</dbReference>
<dbReference type="GO" id="GO:0004818">
    <property type="term" value="F:glutamate-tRNA ligase activity"/>
    <property type="evidence" value="ECO:0007669"/>
    <property type="project" value="UniProtKB-EC"/>
</dbReference>
<dbReference type="PANTHER" id="PTHR43311">
    <property type="entry name" value="GLUTAMATE--TRNA LIGASE"/>
    <property type="match status" value="1"/>
</dbReference>
<dbReference type="InterPro" id="IPR020058">
    <property type="entry name" value="Glu/Gln-tRNA-synth_Ib_cat-dom"/>
</dbReference>
<keyword evidence="6 11" id="KW-0067">ATP-binding</keyword>
<dbReference type="Pfam" id="PF00749">
    <property type="entry name" value="tRNA-synt_1c"/>
    <property type="match status" value="1"/>
</dbReference>
<dbReference type="PANTHER" id="PTHR43311:SF2">
    <property type="entry name" value="GLUTAMATE--TRNA LIGASE, MITOCHONDRIAL-RELATED"/>
    <property type="match status" value="1"/>
</dbReference>
<dbReference type="InterPro" id="IPR000924">
    <property type="entry name" value="Glu/Gln-tRNA-synth"/>
</dbReference>
<dbReference type="AlphaFoldDB" id="H2ATS8"/>
<dbReference type="InterPro" id="IPR049940">
    <property type="entry name" value="GluQ/Sye"/>
</dbReference>
<dbReference type="GO" id="GO:0005524">
    <property type="term" value="F:ATP binding"/>
    <property type="evidence" value="ECO:0007669"/>
    <property type="project" value="UniProtKB-KW"/>
</dbReference>